<reference evidence="3 4" key="1">
    <citation type="submission" date="2022-12" db="EMBL/GenBank/DDBJ databases">
        <title>Chromosome-level genome of Tegillarca granosa.</title>
        <authorList>
            <person name="Kim J."/>
        </authorList>
    </citation>
    <scope>NUCLEOTIDE SEQUENCE [LARGE SCALE GENOMIC DNA]</scope>
    <source>
        <strain evidence="3">Teg-2019</strain>
        <tissue evidence="3">Adductor muscle</tissue>
    </source>
</reference>
<gene>
    <name evidence="3" type="ORF">KUTeg_013295</name>
</gene>
<organism evidence="3 4">
    <name type="scientific">Tegillarca granosa</name>
    <name type="common">Malaysian cockle</name>
    <name type="synonym">Anadara granosa</name>
    <dbReference type="NCBI Taxonomy" id="220873"/>
    <lineage>
        <taxon>Eukaryota</taxon>
        <taxon>Metazoa</taxon>
        <taxon>Spiralia</taxon>
        <taxon>Lophotrochozoa</taxon>
        <taxon>Mollusca</taxon>
        <taxon>Bivalvia</taxon>
        <taxon>Autobranchia</taxon>
        <taxon>Pteriomorphia</taxon>
        <taxon>Arcoida</taxon>
        <taxon>Arcoidea</taxon>
        <taxon>Arcidae</taxon>
        <taxon>Tegillarca</taxon>
    </lineage>
</organism>
<evidence type="ECO:0000256" key="2">
    <source>
        <dbReference type="SAM" id="Phobius"/>
    </source>
</evidence>
<keyword evidence="2" id="KW-1133">Transmembrane helix</keyword>
<keyword evidence="2" id="KW-0812">Transmembrane</keyword>
<evidence type="ECO:0000256" key="1">
    <source>
        <dbReference type="ARBA" id="ARBA00022679"/>
    </source>
</evidence>
<dbReference type="EMBL" id="JARBDR010000657">
    <property type="protein sequence ID" value="KAJ8308421.1"/>
    <property type="molecule type" value="Genomic_DNA"/>
</dbReference>
<keyword evidence="4" id="KW-1185">Reference proteome</keyword>
<dbReference type="PANTHER" id="PTHR14269">
    <property type="entry name" value="CDP-DIACYLGLYCEROL--GLYCEROL-3-PHOSPHATE 3-PHOSPHATIDYLTRANSFERASE-RELATED"/>
    <property type="match status" value="1"/>
</dbReference>
<sequence>MVIMYRNYRLIFREILTSWSSFGKVVPAVRYTHYIKRPCSINTHGALNNIYRVNNICREKLNFLTPISSSYNIPKCSFSMSCFRGNKQTNSIADKCAESKNSDKKGQKINNEKTENILTVPNIITVFRIAATPYLGYLVLSEQFSWATGLFLVAVTLTMAGLLPVPLALTIIGRDVFLILASCIYRYKSIEAPVTLSKYFNAKNASIKFYPSNLSKLNTGVQISLVTLTLAAPVFEFVDHPLLQAMWYLTALTTISSGVDLENMFIDIIEECFCFIIKSKYMGFIYFEIALLHGNFISDGFLV</sequence>
<proteinExistence type="predicted"/>
<name>A0ABQ9ETA3_TEGGR</name>
<keyword evidence="2" id="KW-0472">Membrane</keyword>
<comment type="caution">
    <text evidence="3">The sequence shown here is derived from an EMBL/GenBank/DDBJ whole genome shotgun (WGS) entry which is preliminary data.</text>
</comment>
<accession>A0ABQ9ETA3</accession>
<keyword evidence="1" id="KW-0808">Transferase</keyword>
<feature type="transmembrane region" description="Helical" evidence="2">
    <location>
        <begin position="117"/>
        <end position="140"/>
    </location>
</feature>
<dbReference type="InterPro" id="IPR050324">
    <property type="entry name" value="CDP-alcohol_PTase-I"/>
</dbReference>
<dbReference type="Proteomes" id="UP001217089">
    <property type="component" value="Unassembled WGS sequence"/>
</dbReference>
<feature type="transmembrane region" description="Helical" evidence="2">
    <location>
        <begin position="146"/>
        <end position="172"/>
    </location>
</feature>
<dbReference type="PANTHER" id="PTHR14269:SF60">
    <property type="entry name" value="CARDIOLIPIN SYNTHASE (CMP-FORMING)"/>
    <property type="match status" value="1"/>
</dbReference>
<evidence type="ECO:0000313" key="3">
    <source>
        <dbReference type="EMBL" id="KAJ8308421.1"/>
    </source>
</evidence>
<protein>
    <submittedName>
        <fullName evidence="3">Uncharacterized protein</fullName>
    </submittedName>
</protein>
<evidence type="ECO:0000313" key="4">
    <source>
        <dbReference type="Proteomes" id="UP001217089"/>
    </source>
</evidence>